<protein>
    <recommendedName>
        <fullName evidence="3">LamG-like jellyroll fold domain-containing protein</fullName>
    </recommendedName>
</protein>
<evidence type="ECO:0000256" key="1">
    <source>
        <dbReference type="ARBA" id="ARBA00022729"/>
    </source>
</evidence>
<dbReference type="Proteomes" id="UP000177811">
    <property type="component" value="Unassembled WGS sequence"/>
</dbReference>
<comment type="caution">
    <text evidence="4">The sequence shown here is derived from an EMBL/GenBank/DDBJ whole genome shotgun (WGS) entry which is preliminary data.</text>
</comment>
<reference evidence="4 5" key="1">
    <citation type="journal article" date="2016" name="Nat. Commun.">
        <title>Thousands of microbial genomes shed light on interconnected biogeochemical processes in an aquifer system.</title>
        <authorList>
            <person name="Anantharaman K."/>
            <person name="Brown C.T."/>
            <person name="Hug L.A."/>
            <person name="Sharon I."/>
            <person name="Castelle C.J."/>
            <person name="Probst A.J."/>
            <person name="Thomas B.C."/>
            <person name="Singh A."/>
            <person name="Wilkins M.J."/>
            <person name="Karaoz U."/>
            <person name="Brodie E.L."/>
            <person name="Williams K.H."/>
            <person name="Hubbard S.S."/>
            <person name="Banfield J.F."/>
        </authorList>
    </citation>
    <scope>NUCLEOTIDE SEQUENCE [LARGE SCALE GENOMIC DNA]</scope>
</reference>
<name>A0A1G2KVV2_9BACT</name>
<proteinExistence type="predicted"/>
<dbReference type="SMART" id="SM00560">
    <property type="entry name" value="LamGL"/>
    <property type="match status" value="1"/>
</dbReference>
<organism evidence="4 5">
    <name type="scientific">Candidatus Sungbacteria bacterium RIFCSPHIGHO2_02_FULL_51_29</name>
    <dbReference type="NCBI Taxonomy" id="1802273"/>
    <lineage>
        <taxon>Bacteria</taxon>
        <taxon>Candidatus Sungiibacteriota</taxon>
    </lineage>
</organism>
<keyword evidence="2" id="KW-1015">Disulfide bond</keyword>
<dbReference type="SUPFAM" id="SSF49899">
    <property type="entry name" value="Concanavalin A-like lectins/glucanases"/>
    <property type="match status" value="1"/>
</dbReference>
<dbReference type="EMBL" id="MHQL01000013">
    <property type="protein sequence ID" value="OHA03533.1"/>
    <property type="molecule type" value="Genomic_DNA"/>
</dbReference>
<evidence type="ECO:0000313" key="4">
    <source>
        <dbReference type="EMBL" id="OHA03533.1"/>
    </source>
</evidence>
<dbReference type="AlphaFoldDB" id="A0A1G2KVV2"/>
<gene>
    <name evidence="4" type="ORF">A3C16_00455</name>
</gene>
<accession>A0A1G2KVV2</accession>
<sequence length="227" mass="24082">MYIGLNDGLVGYWSFDGSSMAADTAYDRSGNGNTGTLTNGPNRVIGQLGQALKFNGTSQSVNLGDVLNLQLPIAMSAWVYLTSTPGVVGTIFSTDDNSNFYRGMAFRINSSRALAWQYGDGGSCDVNGRQGATSDTLVPLNTWVHVVMVVRAANDSEIYLNGADAGVNQNGSGGGLSNTTAPARIGLQSTSGSCGDNYYFPGHIDDIRVYNRSLSKAEIIRLYKIGH</sequence>
<evidence type="ECO:0000259" key="3">
    <source>
        <dbReference type="SMART" id="SM00560"/>
    </source>
</evidence>
<feature type="domain" description="LamG-like jellyroll fold" evidence="3">
    <location>
        <begin position="73"/>
        <end position="217"/>
    </location>
</feature>
<evidence type="ECO:0000313" key="5">
    <source>
        <dbReference type="Proteomes" id="UP000177811"/>
    </source>
</evidence>
<dbReference type="Gene3D" id="2.60.120.200">
    <property type="match status" value="1"/>
</dbReference>
<keyword evidence="1" id="KW-0732">Signal</keyword>
<dbReference type="InterPro" id="IPR013320">
    <property type="entry name" value="ConA-like_dom_sf"/>
</dbReference>
<evidence type="ECO:0000256" key="2">
    <source>
        <dbReference type="ARBA" id="ARBA00023157"/>
    </source>
</evidence>
<dbReference type="Pfam" id="PF13385">
    <property type="entry name" value="Laminin_G_3"/>
    <property type="match status" value="1"/>
</dbReference>
<dbReference type="InterPro" id="IPR006558">
    <property type="entry name" value="LamG-like"/>
</dbReference>